<dbReference type="Proteomes" id="UP001432322">
    <property type="component" value="Unassembled WGS sequence"/>
</dbReference>
<sequence>CPGPRGSVVFRNSTSIWLPTSSIRCGPDGVLRNSAGAKLFAGTPTLVRPTCGYKAACDACTYTEEKTLCPAGYICPVPNVMPTIAEDGCRQLECHEGSLTFYENGAQSAYKASKLYCTTSGLWSNFSIDGGMSGGEVINRPFSVNCILPVGCQHCSTPTMATTLTQLPTTFRTGYSITPAIYRKEAGSCSVVVCPTGYKLHGFSGTNTSVTGLEYTQRGWMECAANSMWTDGRYAYTPQSMVAACLRKEHECGCTYSQPTCSECFPELVSKQPLAAGQLCALTCPAGYLMKVFRYQGGPQYFVHGMTCDGALWTGRYWLAGYEVSFQPDDAYFTCVTSPIENGLTWPLEGMDCPPDICQNHLLLGVANTLKCSRDRTQLVVSSSRSALVNTFELSSVTWTGAIWSGLDAKTGEVRAFPPSVYFTCYNGTVPEPVTTPCGCTYNLRTCADGSCDGSLIAKLPLESGMKCTLGCPPGHRIVVRVY</sequence>
<dbReference type="EMBL" id="BTSY01000003">
    <property type="protein sequence ID" value="GMT17842.1"/>
    <property type="molecule type" value="Genomic_DNA"/>
</dbReference>
<evidence type="ECO:0000313" key="1">
    <source>
        <dbReference type="EMBL" id="GMT17842.1"/>
    </source>
</evidence>
<organism evidence="1 2">
    <name type="scientific">Pristionchus fissidentatus</name>
    <dbReference type="NCBI Taxonomy" id="1538716"/>
    <lineage>
        <taxon>Eukaryota</taxon>
        <taxon>Metazoa</taxon>
        <taxon>Ecdysozoa</taxon>
        <taxon>Nematoda</taxon>
        <taxon>Chromadorea</taxon>
        <taxon>Rhabditida</taxon>
        <taxon>Rhabditina</taxon>
        <taxon>Diplogasteromorpha</taxon>
        <taxon>Diplogasteroidea</taxon>
        <taxon>Neodiplogasteridae</taxon>
        <taxon>Pristionchus</taxon>
    </lineage>
</organism>
<feature type="non-terminal residue" evidence="1">
    <location>
        <position position="1"/>
    </location>
</feature>
<comment type="caution">
    <text evidence="1">The sequence shown here is derived from an EMBL/GenBank/DDBJ whole genome shotgun (WGS) entry which is preliminary data.</text>
</comment>
<evidence type="ECO:0000313" key="2">
    <source>
        <dbReference type="Proteomes" id="UP001432322"/>
    </source>
</evidence>
<dbReference type="AlphaFoldDB" id="A0AAV5VDS7"/>
<proteinExistence type="predicted"/>
<keyword evidence="2" id="KW-1185">Reference proteome</keyword>
<reference evidence="1" key="1">
    <citation type="submission" date="2023-10" db="EMBL/GenBank/DDBJ databases">
        <title>Genome assembly of Pristionchus species.</title>
        <authorList>
            <person name="Yoshida K."/>
            <person name="Sommer R.J."/>
        </authorList>
    </citation>
    <scope>NUCLEOTIDE SEQUENCE</scope>
    <source>
        <strain evidence="1">RS5133</strain>
    </source>
</reference>
<name>A0AAV5VDS7_9BILA</name>
<accession>A0AAV5VDS7</accession>
<gene>
    <name evidence="1" type="ORF">PFISCL1PPCAC_9139</name>
</gene>
<protein>
    <submittedName>
        <fullName evidence="1">Uncharacterized protein</fullName>
    </submittedName>
</protein>